<reference evidence="3" key="1">
    <citation type="submission" date="2022-11" db="UniProtKB">
        <authorList>
            <consortium name="WormBaseParasite"/>
        </authorList>
    </citation>
    <scope>IDENTIFICATION</scope>
</reference>
<keyword evidence="2" id="KW-1185">Reference proteome</keyword>
<dbReference type="AlphaFoldDB" id="A0A914LT71"/>
<evidence type="ECO:0000256" key="1">
    <source>
        <dbReference type="SAM" id="SignalP"/>
    </source>
</evidence>
<accession>A0A914LT71</accession>
<feature type="chain" id="PRO_5037862179" evidence="1">
    <location>
        <begin position="17"/>
        <end position="55"/>
    </location>
</feature>
<dbReference type="WBParaSite" id="Minc3s00777g17203">
    <property type="protein sequence ID" value="Minc3s00777g17203"/>
    <property type="gene ID" value="Minc3s00777g17203"/>
</dbReference>
<protein>
    <submittedName>
        <fullName evidence="3">Uncharacterized protein</fullName>
    </submittedName>
</protein>
<evidence type="ECO:0000313" key="3">
    <source>
        <dbReference type="WBParaSite" id="Minc3s00777g17203"/>
    </source>
</evidence>
<feature type="signal peptide" evidence="1">
    <location>
        <begin position="1"/>
        <end position="16"/>
    </location>
</feature>
<proteinExistence type="predicted"/>
<name>A0A914LT71_MELIC</name>
<evidence type="ECO:0000313" key="2">
    <source>
        <dbReference type="Proteomes" id="UP000887563"/>
    </source>
</evidence>
<keyword evidence="1" id="KW-0732">Signal</keyword>
<sequence length="55" mass="5893">MLVMIVVLLTGKIAFAASDGMTDLKLIAVGITTDKIASRSLFLTPFTYCTSLAIR</sequence>
<organism evidence="2 3">
    <name type="scientific">Meloidogyne incognita</name>
    <name type="common">Southern root-knot nematode worm</name>
    <name type="synonym">Oxyuris incognita</name>
    <dbReference type="NCBI Taxonomy" id="6306"/>
    <lineage>
        <taxon>Eukaryota</taxon>
        <taxon>Metazoa</taxon>
        <taxon>Ecdysozoa</taxon>
        <taxon>Nematoda</taxon>
        <taxon>Chromadorea</taxon>
        <taxon>Rhabditida</taxon>
        <taxon>Tylenchina</taxon>
        <taxon>Tylenchomorpha</taxon>
        <taxon>Tylenchoidea</taxon>
        <taxon>Meloidogynidae</taxon>
        <taxon>Meloidogyninae</taxon>
        <taxon>Meloidogyne</taxon>
        <taxon>Meloidogyne incognita group</taxon>
    </lineage>
</organism>
<dbReference type="Proteomes" id="UP000887563">
    <property type="component" value="Unplaced"/>
</dbReference>